<accession>A0AAU9KJX8</accession>
<dbReference type="EMBL" id="CAJZBQ010000058">
    <property type="protein sequence ID" value="CAG9334347.1"/>
    <property type="molecule type" value="Genomic_DNA"/>
</dbReference>
<evidence type="ECO:0000313" key="1">
    <source>
        <dbReference type="EMBL" id="CAG9334347.1"/>
    </source>
</evidence>
<dbReference type="SUPFAM" id="SSF53474">
    <property type="entry name" value="alpha/beta-Hydrolases"/>
    <property type="match status" value="1"/>
</dbReference>
<reference evidence="1" key="1">
    <citation type="submission" date="2021-09" db="EMBL/GenBank/DDBJ databases">
        <authorList>
            <consortium name="AG Swart"/>
            <person name="Singh M."/>
            <person name="Singh A."/>
            <person name="Seah K."/>
            <person name="Emmerich C."/>
        </authorList>
    </citation>
    <scope>NUCLEOTIDE SEQUENCE</scope>
    <source>
        <strain evidence="1">ATCC30299</strain>
    </source>
</reference>
<dbReference type="InterPro" id="IPR029058">
    <property type="entry name" value="AB_hydrolase_fold"/>
</dbReference>
<dbReference type="PANTHER" id="PTHR12277:SF197">
    <property type="entry name" value="CHROMOSOME UNDETERMINED SCAFFOLD_38, WHOLE GENOME SHOTGUN SEQUENCE"/>
    <property type="match status" value="1"/>
</dbReference>
<dbReference type="PANTHER" id="PTHR12277">
    <property type="entry name" value="ALPHA/BETA HYDROLASE DOMAIN-CONTAINING PROTEIN"/>
    <property type="match status" value="1"/>
</dbReference>
<sequence length="286" mass="32594">MIINILCNLNMELNAIVFPAPPSSYNDISVNQELVWIPQLKNEKFPSIPCGFFQCPTGSSKIMIYFHGNAEDIGTSYPIITHLRKTLQVNILAVEYPGYGIYKGKASSKRIEADAKNILDYLIYNEKINPNNILIFGRSIGSGPAVYLASNYNIRALFLMSAYISIKTVARHLTCWAFFLKDRFKNVNLMKKIQCPILLLHGKKDPLIVYHNSEVLRDQCRPGQCELVLNENMTHNDFDLTDISDPFLSFLHQREITTSVNENEINVTLSETLYKFRNTQISMSLS</sequence>
<comment type="caution">
    <text evidence="1">The sequence shown here is derived from an EMBL/GenBank/DDBJ whole genome shotgun (WGS) entry which is preliminary data.</text>
</comment>
<dbReference type="AlphaFoldDB" id="A0AAU9KJX8"/>
<organism evidence="1 2">
    <name type="scientific">Blepharisma stoltei</name>
    <dbReference type="NCBI Taxonomy" id="1481888"/>
    <lineage>
        <taxon>Eukaryota</taxon>
        <taxon>Sar</taxon>
        <taxon>Alveolata</taxon>
        <taxon>Ciliophora</taxon>
        <taxon>Postciliodesmatophora</taxon>
        <taxon>Heterotrichea</taxon>
        <taxon>Heterotrichida</taxon>
        <taxon>Blepharismidae</taxon>
        <taxon>Blepharisma</taxon>
    </lineage>
</organism>
<gene>
    <name evidence="1" type="ORF">BSTOLATCC_MIC60966</name>
</gene>
<evidence type="ECO:0000313" key="2">
    <source>
        <dbReference type="Proteomes" id="UP001162131"/>
    </source>
</evidence>
<dbReference type="Proteomes" id="UP001162131">
    <property type="component" value="Unassembled WGS sequence"/>
</dbReference>
<name>A0AAU9KJX8_9CILI</name>
<keyword evidence="2" id="KW-1185">Reference proteome</keyword>
<proteinExistence type="predicted"/>
<protein>
    <recommendedName>
        <fullName evidence="3">Alpha/beta hydrolase</fullName>
    </recommendedName>
</protein>
<dbReference type="Gene3D" id="3.40.50.1820">
    <property type="entry name" value="alpha/beta hydrolase"/>
    <property type="match status" value="1"/>
</dbReference>
<evidence type="ECO:0008006" key="3">
    <source>
        <dbReference type="Google" id="ProtNLM"/>
    </source>
</evidence>